<comment type="caution">
    <text evidence="6">The sequence shown here is derived from an EMBL/GenBank/DDBJ whole genome shotgun (WGS) entry which is preliminary data.</text>
</comment>
<sequence length="236" mass="27706">MIRIAVVDDDREEVQELCDLLQFTSLELQEPYTIETFYSGSEFLAQYRKQYELLCLDIDMPEKDGMAVAEEIRRRDSKVLIMFITHMAQMAIRGYEVQAVDFVLKPVNKYALLLKMQRIRKSLSQRKEAFFLVPDDGGVRKISSRELYYVEVSGHYLYYHAKSGVYKQKSPLRQIEEELTSLSFRKCNNCYLVNLRHVNAVRKEEVQIGTEWLKISRSRKKAFLEELADYMEGGGR</sequence>
<protein>
    <recommendedName>
        <fullName evidence="1">Stage 0 sporulation protein A homolog</fullName>
    </recommendedName>
</protein>
<evidence type="ECO:0000313" key="6">
    <source>
        <dbReference type="EMBL" id="MCC2229755.1"/>
    </source>
</evidence>
<dbReference type="PANTHER" id="PTHR37299:SF1">
    <property type="entry name" value="STAGE 0 SPORULATION PROTEIN A HOMOLOG"/>
    <property type="match status" value="1"/>
</dbReference>
<dbReference type="InterPro" id="IPR001789">
    <property type="entry name" value="Sig_transdc_resp-reg_receiver"/>
</dbReference>
<comment type="function">
    <text evidence="2">May play the central regulatory role in sporulation. It may be an element of the effector pathway responsible for the activation of sporulation genes in response to nutritional stress. Spo0A may act in concert with spo0H (a sigma factor) to control the expression of some genes that are critical to the sporulation process.</text>
</comment>
<evidence type="ECO:0000259" key="4">
    <source>
        <dbReference type="PROSITE" id="PS50110"/>
    </source>
</evidence>
<keyword evidence="6" id="KW-0238">DNA-binding</keyword>
<evidence type="ECO:0000313" key="7">
    <source>
        <dbReference type="Proteomes" id="UP001198182"/>
    </source>
</evidence>
<dbReference type="SMART" id="SM00850">
    <property type="entry name" value="LytTR"/>
    <property type="match status" value="1"/>
</dbReference>
<evidence type="ECO:0000256" key="2">
    <source>
        <dbReference type="ARBA" id="ARBA00024867"/>
    </source>
</evidence>
<organism evidence="6 7">
    <name type="scientific">Hominifimenecus microfluidus</name>
    <dbReference type="NCBI Taxonomy" id="2885348"/>
    <lineage>
        <taxon>Bacteria</taxon>
        <taxon>Bacillati</taxon>
        <taxon>Bacillota</taxon>
        <taxon>Clostridia</taxon>
        <taxon>Lachnospirales</taxon>
        <taxon>Lachnospiraceae</taxon>
        <taxon>Hominifimenecus</taxon>
    </lineage>
</organism>
<evidence type="ECO:0000256" key="1">
    <source>
        <dbReference type="ARBA" id="ARBA00018672"/>
    </source>
</evidence>
<dbReference type="RefSeq" id="WP_308452542.1">
    <property type="nucleotide sequence ID" value="NZ_JAJEQR010000004.1"/>
</dbReference>
<dbReference type="PROSITE" id="PS50110">
    <property type="entry name" value="RESPONSE_REGULATORY"/>
    <property type="match status" value="1"/>
</dbReference>
<feature type="domain" description="HTH LytTR-type" evidence="5">
    <location>
        <begin position="131"/>
        <end position="229"/>
    </location>
</feature>
<dbReference type="GO" id="GO:0003677">
    <property type="term" value="F:DNA binding"/>
    <property type="evidence" value="ECO:0007669"/>
    <property type="project" value="UniProtKB-KW"/>
</dbReference>
<dbReference type="PROSITE" id="PS50930">
    <property type="entry name" value="HTH_LYTTR"/>
    <property type="match status" value="1"/>
</dbReference>
<dbReference type="CDD" id="cd00156">
    <property type="entry name" value="REC"/>
    <property type="match status" value="1"/>
</dbReference>
<feature type="domain" description="Response regulatory" evidence="4">
    <location>
        <begin position="3"/>
        <end position="120"/>
    </location>
</feature>
<gene>
    <name evidence="6" type="ORF">LKD81_01895</name>
</gene>
<dbReference type="InterPro" id="IPR011006">
    <property type="entry name" value="CheY-like_superfamily"/>
</dbReference>
<dbReference type="AlphaFoldDB" id="A0AAE3E824"/>
<dbReference type="Pfam" id="PF00072">
    <property type="entry name" value="Response_reg"/>
    <property type="match status" value="1"/>
</dbReference>
<dbReference type="InterPro" id="IPR046947">
    <property type="entry name" value="LytR-like"/>
</dbReference>
<dbReference type="SUPFAM" id="SSF52172">
    <property type="entry name" value="CheY-like"/>
    <property type="match status" value="1"/>
</dbReference>
<evidence type="ECO:0000259" key="5">
    <source>
        <dbReference type="PROSITE" id="PS50930"/>
    </source>
</evidence>
<dbReference type="Pfam" id="PF04397">
    <property type="entry name" value="LytTR"/>
    <property type="match status" value="1"/>
</dbReference>
<accession>A0AAE3E824</accession>
<dbReference type="EMBL" id="JAJEQR010000004">
    <property type="protein sequence ID" value="MCC2229755.1"/>
    <property type="molecule type" value="Genomic_DNA"/>
</dbReference>
<feature type="modified residue" description="4-aspartylphosphate" evidence="3">
    <location>
        <position position="57"/>
    </location>
</feature>
<dbReference type="Proteomes" id="UP001198182">
    <property type="component" value="Unassembled WGS sequence"/>
</dbReference>
<keyword evidence="3" id="KW-0597">Phosphoprotein</keyword>
<dbReference type="Gene3D" id="2.40.50.1020">
    <property type="entry name" value="LytTr DNA-binding domain"/>
    <property type="match status" value="1"/>
</dbReference>
<dbReference type="InterPro" id="IPR007492">
    <property type="entry name" value="LytTR_DNA-bd_dom"/>
</dbReference>
<dbReference type="SMART" id="SM00448">
    <property type="entry name" value="REC"/>
    <property type="match status" value="1"/>
</dbReference>
<dbReference type="GO" id="GO:0000156">
    <property type="term" value="F:phosphorelay response regulator activity"/>
    <property type="evidence" value="ECO:0007669"/>
    <property type="project" value="InterPro"/>
</dbReference>
<keyword evidence="7" id="KW-1185">Reference proteome</keyword>
<dbReference type="Gene3D" id="3.40.50.2300">
    <property type="match status" value="1"/>
</dbReference>
<proteinExistence type="predicted"/>
<dbReference type="PANTHER" id="PTHR37299">
    <property type="entry name" value="TRANSCRIPTIONAL REGULATOR-RELATED"/>
    <property type="match status" value="1"/>
</dbReference>
<name>A0AAE3E824_9FIRM</name>
<evidence type="ECO:0000256" key="3">
    <source>
        <dbReference type="PROSITE-ProRule" id="PRU00169"/>
    </source>
</evidence>
<reference evidence="6" key="1">
    <citation type="submission" date="2021-10" db="EMBL/GenBank/DDBJ databases">
        <title>Anaerobic single-cell dispensing facilitates the cultivation of human gut bacteria.</title>
        <authorList>
            <person name="Afrizal A."/>
        </authorList>
    </citation>
    <scope>NUCLEOTIDE SEQUENCE</scope>
    <source>
        <strain evidence="6">CLA-AA-H215</strain>
    </source>
</reference>